<keyword evidence="3" id="KW-1185">Reference proteome</keyword>
<accession>A0ABT1H8Q5</accession>
<dbReference type="SMART" id="SM00347">
    <property type="entry name" value="HTH_MARR"/>
    <property type="match status" value="1"/>
</dbReference>
<keyword evidence="2" id="KW-0238">DNA-binding</keyword>
<sequence>MYDGTVAAELFDHLVRAQILLWNAVDGRLRDVHDLPLSWFEPMRVVAGRDHARVHDIATTLLITDGGASKLVDRIAAAGYLDRHRHPDDGRATWLELTGSGRAVLTAAEKTFHDELAHRLGSTMSVERLREMTDALASVRRQAADPESVGPRP</sequence>
<dbReference type="InterPro" id="IPR036390">
    <property type="entry name" value="WH_DNA-bd_sf"/>
</dbReference>
<dbReference type="PANTHER" id="PTHR33164">
    <property type="entry name" value="TRANSCRIPTIONAL REGULATOR, MARR FAMILY"/>
    <property type="match status" value="1"/>
</dbReference>
<reference evidence="2 3" key="1">
    <citation type="submission" date="2022-06" db="EMBL/GenBank/DDBJ databases">
        <title>Genomic Encyclopedia of Archaeal and Bacterial Type Strains, Phase II (KMG-II): from individual species to whole genera.</title>
        <authorList>
            <person name="Goeker M."/>
        </authorList>
    </citation>
    <scope>NUCLEOTIDE SEQUENCE [LARGE SCALE GENOMIC DNA]</scope>
    <source>
        <strain evidence="2 3">DSM 45037</strain>
    </source>
</reference>
<dbReference type="SUPFAM" id="SSF46785">
    <property type="entry name" value="Winged helix' DNA-binding domain"/>
    <property type="match status" value="1"/>
</dbReference>
<evidence type="ECO:0000313" key="3">
    <source>
        <dbReference type="Proteomes" id="UP001205740"/>
    </source>
</evidence>
<dbReference type="InterPro" id="IPR036388">
    <property type="entry name" value="WH-like_DNA-bd_sf"/>
</dbReference>
<dbReference type="EMBL" id="JAMTCG010000006">
    <property type="protein sequence ID" value="MCP2162292.1"/>
    <property type="molecule type" value="Genomic_DNA"/>
</dbReference>
<comment type="caution">
    <text evidence="2">The sequence shown here is derived from an EMBL/GenBank/DDBJ whole genome shotgun (WGS) entry which is preliminary data.</text>
</comment>
<evidence type="ECO:0000313" key="2">
    <source>
        <dbReference type="EMBL" id="MCP2162292.1"/>
    </source>
</evidence>
<dbReference type="PANTHER" id="PTHR33164:SF43">
    <property type="entry name" value="HTH-TYPE TRANSCRIPTIONAL REPRESSOR YETL"/>
    <property type="match status" value="1"/>
</dbReference>
<feature type="domain" description="HTH marR-type" evidence="1">
    <location>
        <begin position="7"/>
        <end position="138"/>
    </location>
</feature>
<dbReference type="InterPro" id="IPR000835">
    <property type="entry name" value="HTH_MarR-typ"/>
</dbReference>
<dbReference type="Gene3D" id="1.10.10.10">
    <property type="entry name" value="Winged helix-like DNA-binding domain superfamily/Winged helix DNA-binding domain"/>
    <property type="match status" value="1"/>
</dbReference>
<name>A0ABT1H8Q5_9NOCA</name>
<dbReference type="Pfam" id="PF12802">
    <property type="entry name" value="MarR_2"/>
    <property type="match status" value="1"/>
</dbReference>
<dbReference type="InterPro" id="IPR039422">
    <property type="entry name" value="MarR/SlyA-like"/>
</dbReference>
<dbReference type="RefSeq" id="WP_253655849.1">
    <property type="nucleotide sequence ID" value="NZ_BAAAOE010000005.1"/>
</dbReference>
<evidence type="ECO:0000259" key="1">
    <source>
        <dbReference type="PROSITE" id="PS50995"/>
    </source>
</evidence>
<dbReference type="Proteomes" id="UP001205740">
    <property type="component" value="Unassembled WGS sequence"/>
</dbReference>
<dbReference type="GO" id="GO:0003677">
    <property type="term" value="F:DNA binding"/>
    <property type="evidence" value="ECO:0007669"/>
    <property type="project" value="UniProtKB-KW"/>
</dbReference>
<proteinExistence type="predicted"/>
<organism evidence="2 3">
    <name type="scientific">Williamsia serinedens</name>
    <dbReference type="NCBI Taxonomy" id="391736"/>
    <lineage>
        <taxon>Bacteria</taxon>
        <taxon>Bacillati</taxon>
        <taxon>Actinomycetota</taxon>
        <taxon>Actinomycetes</taxon>
        <taxon>Mycobacteriales</taxon>
        <taxon>Nocardiaceae</taxon>
        <taxon>Williamsia</taxon>
    </lineage>
</organism>
<protein>
    <submittedName>
        <fullName evidence="2">DNA-binding transcriptional regulator, MarR family</fullName>
    </submittedName>
</protein>
<dbReference type="PROSITE" id="PS50995">
    <property type="entry name" value="HTH_MARR_2"/>
    <property type="match status" value="1"/>
</dbReference>
<gene>
    <name evidence="2" type="ORF">LX12_003496</name>
</gene>